<dbReference type="PANTHER" id="PTHR31407">
    <property type="match status" value="1"/>
</dbReference>
<reference evidence="3 4" key="1">
    <citation type="submission" date="2019-03" db="EMBL/GenBank/DDBJ databases">
        <title>WGS assembly of Setaria viridis.</title>
        <authorList>
            <person name="Huang P."/>
            <person name="Jenkins J."/>
            <person name="Grimwood J."/>
            <person name="Barry K."/>
            <person name="Healey A."/>
            <person name="Mamidi S."/>
            <person name="Sreedasyam A."/>
            <person name="Shu S."/>
            <person name="Feldman M."/>
            <person name="Wu J."/>
            <person name="Yu Y."/>
            <person name="Chen C."/>
            <person name="Johnson J."/>
            <person name="Rokhsar D."/>
            <person name="Baxter I."/>
            <person name="Schmutz J."/>
            <person name="Brutnell T."/>
            <person name="Kellogg E."/>
        </authorList>
    </citation>
    <scope>NUCLEOTIDE SEQUENCE [LARGE SCALE GENOMIC DNA]</scope>
    <source>
        <strain evidence="4">cv. A10</strain>
    </source>
</reference>
<dbReference type="EMBL" id="CM016558">
    <property type="protein sequence ID" value="TKW04456.1"/>
    <property type="molecule type" value="Genomic_DNA"/>
</dbReference>
<dbReference type="SUPFAM" id="SSF55724">
    <property type="entry name" value="Mog1p/PsbP-like"/>
    <property type="match status" value="1"/>
</dbReference>
<dbReference type="EMBL" id="CM016558">
    <property type="protein sequence ID" value="TKW04457.1"/>
    <property type="molecule type" value="Genomic_DNA"/>
</dbReference>
<dbReference type="InterPro" id="IPR016123">
    <property type="entry name" value="Mog1/PsbP_a/b/a-sand"/>
</dbReference>
<proteinExistence type="predicted"/>
<evidence type="ECO:0000313" key="3">
    <source>
        <dbReference type="EMBL" id="TKW04457.1"/>
    </source>
</evidence>
<dbReference type="AlphaFoldDB" id="A0A4U6U2X9"/>
<evidence type="ECO:0000259" key="2">
    <source>
        <dbReference type="Pfam" id="PF01789"/>
    </source>
</evidence>
<dbReference type="GO" id="GO:0019898">
    <property type="term" value="C:extrinsic component of membrane"/>
    <property type="evidence" value="ECO:0007669"/>
    <property type="project" value="InterPro"/>
</dbReference>
<dbReference type="PANTHER" id="PTHR31407:SF3">
    <property type="entry name" value="PSBP DOMAIN-CONTAINING PROTEIN 2, CHLOROPLASTIC"/>
    <property type="match status" value="1"/>
</dbReference>
<dbReference type="Pfam" id="PF01789">
    <property type="entry name" value="PsbP"/>
    <property type="match status" value="1"/>
</dbReference>
<dbReference type="InterPro" id="IPR002683">
    <property type="entry name" value="PsbP_C"/>
</dbReference>
<evidence type="ECO:0000313" key="4">
    <source>
        <dbReference type="Proteomes" id="UP000298652"/>
    </source>
</evidence>
<sequence length="241" mass="25891">MSHVCPRSGPPLALAGRHRRRPHGARAVAPKCEAHPSHPPLPTRRAVSAATLLLAALPFPASSAQLEAEATAEGQGESGVPDGLELERYTDQEQGFTLLKPASWPKVEKAGATALFQQEGKGSNNIGVVVNPVRLNSLTEFGTPQFVADRLLQAEKKKESTKSAEVISAGERSGHGGLTVYEIEYALDSTRGGMKRIFSAAFVASRKLYLLNIAYSDAQEKPLDSQTRIVLEQVVHSFDSV</sequence>
<dbReference type="NCBIfam" id="NF040946">
    <property type="entry name" value="PSII_PsbP"/>
    <property type="match status" value="1"/>
</dbReference>
<dbReference type="GO" id="GO:0005509">
    <property type="term" value="F:calcium ion binding"/>
    <property type="evidence" value="ECO:0007669"/>
    <property type="project" value="InterPro"/>
</dbReference>
<dbReference type="GO" id="GO:0009654">
    <property type="term" value="C:photosystem II oxygen evolving complex"/>
    <property type="evidence" value="ECO:0007669"/>
    <property type="project" value="InterPro"/>
</dbReference>
<dbReference type="Gramene" id="TKW04456">
    <property type="protein sequence ID" value="TKW04456"/>
    <property type="gene ID" value="SEVIR_7G110200v2"/>
</dbReference>
<feature type="domain" description="PsbP C-terminal" evidence="2">
    <location>
        <begin position="86"/>
        <end position="239"/>
    </location>
</feature>
<organism evidence="3 4">
    <name type="scientific">Setaria viridis</name>
    <name type="common">Green bristlegrass</name>
    <name type="synonym">Setaria italica subsp. viridis</name>
    <dbReference type="NCBI Taxonomy" id="4556"/>
    <lineage>
        <taxon>Eukaryota</taxon>
        <taxon>Viridiplantae</taxon>
        <taxon>Streptophyta</taxon>
        <taxon>Embryophyta</taxon>
        <taxon>Tracheophyta</taxon>
        <taxon>Spermatophyta</taxon>
        <taxon>Magnoliopsida</taxon>
        <taxon>Liliopsida</taxon>
        <taxon>Poales</taxon>
        <taxon>Poaceae</taxon>
        <taxon>PACMAD clade</taxon>
        <taxon>Panicoideae</taxon>
        <taxon>Panicodae</taxon>
        <taxon>Paniceae</taxon>
        <taxon>Cenchrinae</taxon>
        <taxon>Setaria</taxon>
    </lineage>
</organism>
<dbReference type="OMA" id="YILNVVH"/>
<protein>
    <recommendedName>
        <fullName evidence="2">PsbP C-terminal domain-containing protein</fullName>
    </recommendedName>
</protein>
<feature type="region of interest" description="Disordered" evidence="1">
    <location>
        <begin position="1"/>
        <end position="41"/>
    </location>
</feature>
<name>A0A4U6U2X9_SETVI</name>
<accession>A0A4U6U2X9</accession>
<dbReference type="Gramene" id="TKW04457">
    <property type="protein sequence ID" value="TKW04457"/>
    <property type="gene ID" value="SEVIR_7G110200v2"/>
</dbReference>
<gene>
    <name evidence="3" type="ORF">SEVIR_7G110200v2</name>
</gene>
<dbReference type="GO" id="GO:0015979">
    <property type="term" value="P:photosynthesis"/>
    <property type="evidence" value="ECO:0007669"/>
    <property type="project" value="InterPro"/>
</dbReference>
<keyword evidence="4" id="KW-1185">Reference proteome</keyword>
<dbReference type="Proteomes" id="UP000298652">
    <property type="component" value="Chromosome 7"/>
</dbReference>
<evidence type="ECO:0000256" key="1">
    <source>
        <dbReference type="SAM" id="MobiDB-lite"/>
    </source>
</evidence>
<dbReference type="Gene3D" id="3.40.1000.10">
    <property type="entry name" value="Mog1/PsbP, alpha/beta/alpha sandwich"/>
    <property type="match status" value="1"/>
</dbReference>